<evidence type="ECO:0000313" key="2">
    <source>
        <dbReference type="EMBL" id="KAJ4971076.1"/>
    </source>
</evidence>
<dbReference type="OrthoDB" id="2013327at2759"/>
<proteinExistence type="predicted"/>
<keyword evidence="3" id="KW-1185">Reference proteome</keyword>
<evidence type="ECO:0000256" key="1">
    <source>
        <dbReference type="SAM" id="MobiDB-lite"/>
    </source>
</evidence>
<name>A0A9Q0KIX7_9MAGN</name>
<accession>A0A9Q0KIX7</accession>
<feature type="region of interest" description="Disordered" evidence="1">
    <location>
        <begin position="35"/>
        <end position="54"/>
    </location>
</feature>
<sequence>MNLVCRNVMRLSASLRNGKPNQGPQVFLRDTARHFSSETEEQKDPSIDQKKEPSIDPFLQRSSSGFTYGRLVGSPRNTIKTDIINLLEGCNVTLQDIKFEYNREYAPTSVMVKFPSRAGFDAAIRLIGRKGRLYRLDKADRSQWDFLTSYDGKVALLQGIPRNALPDDVERFLSGCDFDASSIQMFVRQAFPDPIRLALVNFPSPTQAMHAALVKNRSFCLNNQISVRVLQ</sequence>
<organism evidence="2 3">
    <name type="scientific">Protea cynaroides</name>
    <dbReference type="NCBI Taxonomy" id="273540"/>
    <lineage>
        <taxon>Eukaryota</taxon>
        <taxon>Viridiplantae</taxon>
        <taxon>Streptophyta</taxon>
        <taxon>Embryophyta</taxon>
        <taxon>Tracheophyta</taxon>
        <taxon>Spermatophyta</taxon>
        <taxon>Magnoliopsida</taxon>
        <taxon>Proteales</taxon>
        <taxon>Proteaceae</taxon>
        <taxon>Protea</taxon>
    </lineage>
</organism>
<reference evidence="2" key="1">
    <citation type="journal article" date="2023" name="Plant J.">
        <title>The genome of the king protea, Protea cynaroides.</title>
        <authorList>
            <person name="Chang J."/>
            <person name="Duong T.A."/>
            <person name="Schoeman C."/>
            <person name="Ma X."/>
            <person name="Roodt D."/>
            <person name="Barker N."/>
            <person name="Li Z."/>
            <person name="Van de Peer Y."/>
            <person name="Mizrachi E."/>
        </authorList>
    </citation>
    <scope>NUCLEOTIDE SEQUENCE</scope>
    <source>
        <tissue evidence="2">Young leaves</tissue>
    </source>
</reference>
<dbReference type="AlphaFoldDB" id="A0A9Q0KIX7"/>
<comment type="caution">
    <text evidence="2">The sequence shown here is derived from an EMBL/GenBank/DDBJ whole genome shotgun (WGS) entry which is preliminary data.</text>
</comment>
<evidence type="ECO:0000313" key="3">
    <source>
        <dbReference type="Proteomes" id="UP001141806"/>
    </source>
</evidence>
<dbReference type="PANTHER" id="PTHR48167">
    <property type="entry name" value="EXPRESSED PROTEIN"/>
    <property type="match status" value="1"/>
</dbReference>
<dbReference type="GO" id="GO:0003676">
    <property type="term" value="F:nucleic acid binding"/>
    <property type="evidence" value="ECO:0007669"/>
    <property type="project" value="InterPro"/>
</dbReference>
<dbReference type="PANTHER" id="PTHR48167:SF2">
    <property type="entry name" value="EXPRESSED PROTEIN"/>
    <property type="match status" value="1"/>
</dbReference>
<gene>
    <name evidence="2" type="ORF">NE237_004175</name>
</gene>
<dbReference type="InterPro" id="IPR035979">
    <property type="entry name" value="RBD_domain_sf"/>
</dbReference>
<dbReference type="Proteomes" id="UP001141806">
    <property type="component" value="Unassembled WGS sequence"/>
</dbReference>
<dbReference type="EMBL" id="JAMYWD010000005">
    <property type="protein sequence ID" value="KAJ4971076.1"/>
    <property type="molecule type" value="Genomic_DNA"/>
</dbReference>
<protein>
    <submittedName>
        <fullName evidence="2">Uncharacterized protein</fullName>
    </submittedName>
</protein>
<dbReference type="SUPFAM" id="SSF54928">
    <property type="entry name" value="RNA-binding domain, RBD"/>
    <property type="match status" value="1"/>
</dbReference>